<evidence type="ECO:0000313" key="2">
    <source>
        <dbReference type="EMBL" id="MBB3871896.1"/>
    </source>
</evidence>
<dbReference type="EMBL" id="JACIDA010000001">
    <property type="protein sequence ID" value="MBB3871896.1"/>
    <property type="molecule type" value="Genomic_DNA"/>
</dbReference>
<feature type="region of interest" description="Disordered" evidence="1">
    <location>
        <begin position="1"/>
        <end position="47"/>
    </location>
</feature>
<protein>
    <submittedName>
        <fullName evidence="2">Uncharacterized protein</fullName>
    </submittedName>
</protein>
<proteinExistence type="predicted"/>
<comment type="caution">
    <text evidence="2">The sequence shown here is derived from an EMBL/GenBank/DDBJ whole genome shotgun (WGS) entry which is preliminary data.</text>
</comment>
<dbReference type="Proteomes" id="UP000532936">
    <property type="component" value="Unassembled WGS sequence"/>
</dbReference>
<name>A0A7W6A422_9CAUL</name>
<dbReference type="RefSeq" id="WP_183196027.1">
    <property type="nucleotide sequence ID" value="NZ_JACIDA010000001.1"/>
</dbReference>
<evidence type="ECO:0000313" key="3">
    <source>
        <dbReference type="Proteomes" id="UP000532936"/>
    </source>
</evidence>
<organism evidence="2 3">
    <name type="scientific">Brevundimonas mediterranea</name>
    <dbReference type="NCBI Taxonomy" id="74329"/>
    <lineage>
        <taxon>Bacteria</taxon>
        <taxon>Pseudomonadati</taxon>
        <taxon>Pseudomonadota</taxon>
        <taxon>Alphaproteobacteria</taxon>
        <taxon>Caulobacterales</taxon>
        <taxon>Caulobacteraceae</taxon>
        <taxon>Brevundimonas</taxon>
    </lineage>
</organism>
<evidence type="ECO:0000256" key="1">
    <source>
        <dbReference type="SAM" id="MobiDB-lite"/>
    </source>
</evidence>
<gene>
    <name evidence="2" type="ORF">GGR11_001410</name>
</gene>
<sequence length="167" mass="18254">MAKGSYLGGGKRARSPGSKTAPTGRLAERQPGRPAGRTPSKPSQITRDELKHFSFRNRSKEAFLDELDPWLRACFKNGFTRPNEIAGLLNKSGKKTACGQPWTPHLVWGLQRFLFERREKRRAAQSGEAAPTAPVLKPAASSQGSKDLNADDMARLLGAIGRTSPSR</sequence>
<accession>A0A7W6A422</accession>
<dbReference type="AlphaFoldDB" id="A0A7W6A422"/>
<feature type="region of interest" description="Disordered" evidence="1">
    <location>
        <begin position="120"/>
        <end position="150"/>
    </location>
</feature>
<reference evidence="2 3" key="1">
    <citation type="submission" date="2020-08" db="EMBL/GenBank/DDBJ databases">
        <title>Genomic Encyclopedia of Type Strains, Phase IV (KMG-IV): sequencing the most valuable type-strain genomes for metagenomic binning, comparative biology and taxonomic classification.</title>
        <authorList>
            <person name="Goeker M."/>
        </authorList>
    </citation>
    <scope>NUCLEOTIDE SEQUENCE [LARGE SCALE GENOMIC DNA]</scope>
    <source>
        <strain evidence="2 3">DSM 14878</strain>
    </source>
</reference>
<feature type="compositionally biased region" description="Gly residues" evidence="1">
    <location>
        <begin position="1"/>
        <end position="10"/>
    </location>
</feature>